<accession>A0A9W6ZJ19</accession>
<sequence length="564" mass="63068">MLGEALLSALADEYGGPNNVGPVSFPQDRNTGEAFVQMVGIAAKRAVERGTLFFKGATCRVQWRSRNMRSASPGRGRSRGRSREEGGNRTRWGKKQGEEKGDKRRREDSVDSEGADNDLSFLDGAFKEEEEKKSRGDKRRREDSVDSEGADNDLSFLDGAFKEEEEKKSPSIMDFFNLAVPEDFYNADYTVEHYGKLKRYKKSDIQGAEWWIQARGSKEGIGFHYDKDEAYASLQMRMSFPVLSTITYLTDVGAPTLILNQTSLDGSVEYPEVPSEGFLSYPKKNRHVIFRGDLNHGVSKTLSLDEEGSERVTLLVNWWISKPLEPNCMVLTDDLATEIGLNYPSEVASHLSSAGSVSGSQSPVNSGSTPHLNVTGTKQKEKGYKRHLERFPPNDAFYYDMPKNKALSAGSLYAVTWSDARVFGHTGMLDLYNTNQVAGLFRDPLPKLLVFVHEQRDLDSPTGINWWLQPLARRLGDRVKVYTATKDKAKGAWEAFGLKEGDLPIAVMHDTKEERKMVMEREGTFGMGKVEKLIEEFGISLGREEEVEVEGKGKEEMGGSGEEL</sequence>
<evidence type="ECO:0000313" key="2">
    <source>
        <dbReference type="EMBL" id="GMH55409.1"/>
    </source>
</evidence>
<keyword evidence="3" id="KW-1185">Reference proteome</keyword>
<feature type="region of interest" description="Disordered" evidence="1">
    <location>
        <begin position="352"/>
        <end position="379"/>
    </location>
</feature>
<organism evidence="2 3">
    <name type="scientific">Triparma retinervis</name>
    <dbReference type="NCBI Taxonomy" id="2557542"/>
    <lineage>
        <taxon>Eukaryota</taxon>
        <taxon>Sar</taxon>
        <taxon>Stramenopiles</taxon>
        <taxon>Ochrophyta</taxon>
        <taxon>Bolidophyceae</taxon>
        <taxon>Parmales</taxon>
        <taxon>Triparmaceae</taxon>
        <taxon>Triparma</taxon>
    </lineage>
</organism>
<dbReference type="EMBL" id="BRXZ01000841">
    <property type="protein sequence ID" value="GMH55409.1"/>
    <property type="molecule type" value="Genomic_DNA"/>
</dbReference>
<dbReference type="Gene3D" id="3.40.30.10">
    <property type="entry name" value="Glutaredoxin"/>
    <property type="match status" value="1"/>
</dbReference>
<name>A0A9W6ZJ19_9STRA</name>
<evidence type="ECO:0000313" key="3">
    <source>
        <dbReference type="Proteomes" id="UP001165082"/>
    </source>
</evidence>
<dbReference type="Proteomes" id="UP001165082">
    <property type="component" value="Unassembled WGS sequence"/>
</dbReference>
<evidence type="ECO:0000256" key="1">
    <source>
        <dbReference type="SAM" id="MobiDB-lite"/>
    </source>
</evidence>
<reference evidence="2" key="1">
    <citation type="submission" date="2022-07" db="EMBL/GenBank/DDBJ databases">
        <title>Genome analysis of Parmales, a sister group of diatoms, reveals the evolutionary specialization of diatoms from phago-mixotrophs to photoautotrophs.</title>
        <authorList>
            <person name="Ban H."/>
            <person name="Sato S."/>
            <person name="Yoshikawa S."/>
            <person name="Kazumasa Y."/>
            <person name="Nakamura Y."/>
            <person name="Ichinomiya M."/>
            <person name="Saitoh K."/>
            <person name="Sato N."/>
            <person name="Blanc-Mathieu R."/>
            <person name="Endo H."/>
            <person name="Kuwata A."/>
            <person name="Ogata H."/>
        </authorList>
    </citation>
    <scope>NUCLEOTIDE SEQUENCE</scope>
</reference>
<dbReference type="AlphaFoldDB" id="A0A9W6ZJ19"/>
<feature type="region of interest" description="Disordered" evidence="1">
    <location>
        <begin position="65"/>
        <end position="151"/>
    </location>
</feature>
<feature type="compositionally biased region" description="Polar residues" evidence="1">
    <location>
        <begin position="363"/>
        <end position="377"/>
    </location>
</feature>
<feature type="compositionally biased region" description="Basic and acidic residues" evidence="1">
    <location>
        <begin position="125"/>
        <end position="144"/>
    </location>
</feature>
<feature type="region of interest" description="Disordered" evidence="1">
    <location>
        <begin position="545"/>
        <end position="564"/>
    </location>
</feature>
<feature type="compositionally biased region" description="Low complexity" evidence="1">
    <location>
        <begin position="352"/>
        <end position="362"/>
    </location>
</feature>
<protein>
    <submittedName>
        <fullName evidence="2">Uncharacterized protein</fullName>
    </submittedName>
</protein>
<dbReference type="Pfam" id="PF13848">
    <property type="entry name" value="Thioredoxin_6"/>
    <property type="match status" value="1"/>
</dbReference>
<comment type="caution">
    <text evidence="2">The sequence shown here is derived from an EMBL/GenBank/DDBJ whole genome shotgun (WGS) entry which is preliminary data.</text>
</comment>
<dbReference type="OrthoDB" id="69177at2759"/>
<feature type="compositionally biased region" description="Basic and acidic residues" evidence="1">
    <location>
        <begin position="95"/>
        <end position="109"/>
    </location>
</feature>
<proteinExistence type="predicted"/>
<gene>
    <name evidence="2" type="ORF">TrRE_jg11814</name>
</gene>